<protein>
    <submittedName>
        <fullName evidence="2">Uncharacterized protein</fullName>
    </submittedName>
</protein>
<proteinExistence type="predicted"/>
<comment type="caution">
    <text evidence="2">The sequence shown here is derived from an EMBL/GenBank/DDBJ whole genome shotgun (WGS) entry which is preliminary data.</text>
</comment>
<evidence type="ECO:0000313" key="2">
    <source>
        <dbReference type="EMBL" id="KEF52457.1"/>
    </source>
</evidence>
<feature type="transmembrane region" description="Helical" evidence="1">
    <location>
        <begin position="17"/>
        <end position="35"/>
    </location>
</feature>
<gene>
    <name evidence="2" type="ORF">A1O9_11698</name>
</gene>
<reference evidence="2 3" key="1">
    <citation type="submission" date="2013-03" db="EMBL/GenBank/DDBJ databases">
        <title>The Genome Sequence of Exophiala aquamarina CBS 119918.</title>
        <authorList>
            <consortium name="The Broad Institute Genomics Platform"/>
            <person name="Cuomo C."/>
            <person name="de Hoog S."/>
            <person name="Gorbushina A."/>
            <person name="Walker B."/>
            <person name="Young S.K."/>
            <person name="Zeng Q."/>
            <person name="Gargeya S."/>
            <person name="Fitzgerald M."/>
            <person name="Haas B."/>
            <person name="Abouelleil A."/>
            <person name="Allen A.W."/>
            <person name="Alvarado L."/>
            <person name="Arachchi H.M."/>
            <person name="Berlin A.M."/>
            <person name="Chapman S.B."/>
            <person name="Gainer-Dewar J."/>
            <person name="Goldberg J."/>
            <person name="Griggs A."/>
            <person name="Gujja S."/>
            <person name="Hansen M."/>
            <person name="Howarth C."/>
            <person name="Imamovic A."/>
            <person name="Ireland A."/>
            <person name="Larimer J."/>
            <person name="McCowan C."/>
            <person name="Murphy C."/>
            <person name="Pearson M."/>
            <person name="Poon T.W."/>
            <person name="Priest M."/>
            <person name="Roberts A."/>
            <person name="Saif S."/>
            <person name="Shea T."/>
            <person name="Sisk P."/>
            <person name="Sykes S."/>
            <person name="Wortman J."/>
            <person name="Nusbaum C."/>
            <person name="Birren B."/>
        </authorList>
    </citation>
    <scope>NUCLEOTIDE SEQUENCE [LARGE SCALE GENOMIC DNA]</scope>
    <source>
        <strain evidence="2 3">CBS 119918</strain>
    </source>
</reference>
<dbReference type="GeneID" id="25286595"/>
<dbReference type="EMBL" id="AMGV01000018">
    <property type="protein sequence ID" value="KEF52457.1"/>
    <property type="molecule type" value="Genomic_DNA"/>
</dbReference>
<dbReference type="VEuPathDB" id="FungiDB:A1O9_11698"/>
<name>A0A072NYG8_9EURO</name>
<keyword evidence="3" id="KW-1185">Reference proteome</keyword>
<evidence type="ECO:0000256" key="1">
    <source>
        <dbReference type="SAM" id="Phobius"/>
    </source>
</evidence>
<sequence>MGLLCFIYSIASLKTNVVLMLTFLLLGSYAGMYLWDIFQGCRWIRCHKTYDSGRCSWLHCLHPWLVSAVGANLVFSYIPS</sequence>
<dbReference type="AlphaFoldDB" id="A0A072NYG8"/>
<dbReference type="HOGENOM" id="CLU_2589758_0_0_1"/>
<dbReference type="Proteomes" id="UP000027920">
    <property type="component" value="Unassembled WGS sequence"/>
</dbReference>
<accession>A0A072NYG8</accession>
<keyword evidence="1" id="KW-0812">Transmembrane</keyword>
<feature type="transmembrane region" description="Helical" evidence="1">
    <location>
        <begin position="56"/>
        <end position="78"/>
    </location>
</feature>
<dbReference type="RefSeq" id="XP_013255047.1">
    <property type="nucleotide sequence ID" value="XM_013399593.1"/>
</dbReference>
<evidence type="ECO:0000313" key="3">
    <source>
        <dbReference type="Proteomes" id="UP000027920"/>
    </source>
</evidence>
<organism evidence="2 3">
    <name type="scientific">Exophiala aquamarina CBS 119918</name>
    <dbReference type="NCBI Taxonomy" id="1182545"/>
    <lineage>
        <taxon>Eukaryota</taxon>
        <taxon>Fungi</taxon>
        <taxon>Dikarya</taxon>
        <taxon>Ascomycota</taxon>
        <taxon>Pezizomycotina</taxon>
        <taxon>Eurotiomycetes</taxon>
        <taxon>Chaetothyriomycetidae</taxon>
        <taxon>Chaetothyriales</taxon>
        <taxon>Herpotrichiellaceae</taxon>
        <taxon>Exophiala</taxon>
    </lineage>
</organism>
<keyword evidence="1" id="KW-1133">Transmembrane helix</keyword>
<keyword evidence="1" id="KW-0472">Membrane</keyword>